<comment type="caution">
    <text evidence="1">The sequence shown here is derived from an EMBL/GenBank/DDBJ whole genome shotgun (WGS) entry which is preliminary data.</text>
</comment>
<accession>A0A6G0LWW4</accession>
<evidence type="ECO:0000313" key="2">
    <source>
        <dbReference type="Proteomes" id="UP000488956"/>
    </source>
</evidence>
<evidence type="ECO:0000313" key="1">
    <source>
        <dbReference type="EMBL" id="KAE9133708.1"/>
    </source>
</evidence>
<organism evidence="1 2">
    <name type="scientific">Phytophthora fragariae</name>
    <dbReference type="NCBI Taxonomy" id="53985"/>
    <lineage>
        <taxon>Eukaryota</taxon>
        <taxon>Sar</taxon>
        <taxon>Stramenopiles</taxon>
        <taxon>Oomycota</taxon>
        <taxon>Peronosporomycetes</taxon>
        <taxon>Peronosporales</taxon>
        <taxon>Peronosporaceae</taxon>
        <taxon>Phytophthora</taxon>
    </lineage>
</organism>
<dbReference type="EMBL" id="QXFX01000077">
    <property type="protein sequence ID" value="KAE9133708.1"/>
    <property type="molecule type" value="Genomic_DNA"/>
</dbReference>
<name>A0A6G0LWW4_9STRA</name>
<gene>
    <name evidence="1" type="ORF">PF010_g2710</name>
</gene>
<dbReference type="Proteomes" id="UP000488956">
    <property type="component" value="Unassembled WGS sequence"/>
</dbReference>
<protein>
    <submittedName>
        <fullName evidence="1">Uncharacterized protein</fullName>
    </submittedName>
</protein>
<dbReference type="AlphaFoldDB" id="A0A6G0LWW4"/>
<proteinExistence type="predicted"/>
<reference evidence="1 2" key="1">
    <citation type="submission" date="2018-09" db="EMBL/GenBank/DDBJ databases">
        <title>Genomic investigation of the strawberry pathogen Phytophthora fragariae indicates pathogenicity is determined by transcriptional variation in three key races.</title>
        <authorList>
            <person name="Adams T.M."/>
            <person name="Armitage A.D."/>
            <person name="Sobczyk M.K."/>
            <person name="Bates H.J."/>
            <person name="Dunwell J.M."/>
            <person name="Nellist C.F."/>
            <person name="Harrison R.J."/>
        </authorList>
    </citation>
    <scope>NUCLEOTIDE SEQUENCE [LARGE SCALE GENOMIC DNA]</scope>
    <source>
        <strain evidence="1 2">ONT-3</strain>
    </source>
</reference>
<sequence>MAACSLIPNSVLLQKKEPVRALRSVQHEERKKNHRS</sequence>